<gene>
    <name evidence="4" type="ORF">EPD65_05405</name>
</gene>
<dbReference type="InterPro" id="IPR036271">
    <property type="entry name" value="Tet_transcr_reg_TetR-rel_C_sf"/>
</dbReference>
<sequence length="213" mass="22744">MPSEKPSGAAVRGARRREQTKAAILDAAERLMADLPAESVRVEDVAEISSISVASIYVHFGNKDGLIAAVLERLLLAASDTLAAACSVAGEPIDQVAAVGQTYLALLLERPALAVHIILSGMQPPVTEIDRLVSQRLEDLRKQFEDRIQASVDAGQLQALDARSLSLFLFGAWHGMATLAHRRDDVAPTVEEVTAAVRLASRAMGIGFRPDAV</sequence>
<evidence type="ECO:0000313" key="4">
    <source>
        <dbReference type="EMBL" id="TCJ30022.1"/>
    </source>
</evidence>
<evidence type="ECO:0000259" key="3">
    <source>
        <dbReference type="PROSITE" id="PS50977"/>
    </source>
</evidence>
<reference evidence="4 5" key="1">
    <citation type="submission" date="2019-03" db="EMBL/GenBank/DDBJ databases">
        <authorList>
            <person name="Kim M.K.M."/>
        </authorList>
    </citation>
    <scope>NUCLEOTIDE SEQUENCE [LARGE SCALE GENOMIC DNA]</scope>
    <source>
        <strain evidence="4 5">18JY15-6</strain>
    </source>
</reference>
<proteinExistence type="predicted"/>
<comment type="caution">
    <text evidence="4">The sequence shown here is derived from an EMBL/GenBank/DDBJ whole genome shotgun (WGS) entry which is preliminary data.</text>
</comment>
<evidence type="ECO:0000256" key="2">
    <source>
        <dbReference type="PROSITE-ProRule" id="PRU00335"/>
    </source>
</evidence>
<keyword evidence="1 2" id="KW-0238">DNA-binding</keyword>
<dbReference type="PANTHER" id="PTHR30055:SF209">
    <property type="entry name" value="POSSIBLE TRANSCRIPTIONAL REGULATORY PROTEIN (PROBABLY TETR-FAMILY)"/>
    <property type="match status" value="1"/>
</dbReference>
<dbReference type="PRINTS" id="PR00455">
    <property type="entry name" value="HTHTETR"/>
</dbReference>
<dbReference type="Gene3D" id="1.10.357.10">
    <property type="entry name" value="Tetracycline Repressor, domain 2"/>
    <property type="match status" value="1"/>
</dbReference>
<dbReference type="InterPro" id="IPR001647">
    <property type="entry name" value="HTH_TetR"/>
</dbReference>
<dbReference type="OrthoDB" id="9802498at2"/>
<dbReference type="PROSITE" id="PS50977">
    <property type="entry name" value="HTH_TETR_2"/>
    <property type="match status" value="1"/>
</dbReference>
<dbReference type="EMBL" id="SJZJ01000006">
    <property type="protein sequence ID" value="TCJ30022.1"/>
    <property type="molecule type" value="Genomic_DNA"/>
</dbReference>
<evidence type="ECO:0000313" key="5">
    <source>
        <dbReference type="Proteomes" id="UP000295453"/>
    </source>
</evidence>
<evidence type="ECO:0000256" key="1">
    <source>
        <dbReference type="ARBA" id="ARBA00023125"/>
    </source>
</evidence>
<dbReference type="Gene3D" id="1.10.10.60">
    <property type="entry name" value="Homeodomain-like"/>
    <property type="match status" value="1"/>
</dbReference>
<protein>
    <submittedName>
        <fullName evidence="4">TetR/AcrR family transcriptional regulator</fullName>
    </submittedName>
</protein>
<dbReference type="Pfam" id="PF00440">
    <property type="entry name" value="TetR_N"/>
    <property type="match status" value="1"/>
</dbReference>
<accession>A0A4V2NZR0</accession>
<dbReference type="InterPro" id="IPR050109">
    <property type="entry name" value="HTH-type_TetR-like_transc_reg"/>
</dbReference>
<dbReference type="SUPFAM" id="SSF46689">
    <property type="entry name" value="Homeodomain-like"/>
    <property type="match status" value="1"/>
</dbReference>
<dbReference type="GO" id="GO:0003700">
    <property type="term" value="F:DNA-binding transcription factor activity"/>
    <property type="evidence" value="ECO:0007669"/>
    <property type="project" value="TreeGrafter"/>
</dbReference>
<dbReference type="Proteomes" id="UP000295453">
    <property type="component" value="Unassembled WGS sequence"/>
</dbReference>
<dbReference type="PANTHER" id="PTHR30055">
    <property type="entry name" value="HTH-TYPE TRANSCRIPTIONAL REGULATOR RUTR"/>
    <property type="match status" value="1"/>
</dbReference>
<feature type="DNA-binding region" description="H-T-H motif" evidence="2">
    <location>
        <begin position="41"/>
        <end position="60"/>
    </location>
</feature>
<organism evidence="4 5">
    <name type="scientific">Nocardioides jejuensis</name>
    <dbReference type="NCBI Taxonomy" id="2502782"/>
    <lineage>
        <taxon>Bacteria</taxon>
        <taxon>Bacillati</taxon>
        <taxon>Actinomycetota</taxon>
        <taxon>Actinomycetes</taxon>
        <taxon>Propionibacteriales</taxon>
        <taxon>Nocardioidaceae</taxon>
        <taxon>Nocardioides</taxon>
    </lineage>
</organism>
<feature type="domain" description="HTH tetR-type" evidence="3">
    <location>
        <begin position="18"/>
        <end position="78"/>
    </location>
</feature>
<dbReference type="SUPFAM" id="SSF48498">
    <property type="entry name" value="Tetracyclin repressor-like, C-terminal domain"/>
    <property type="match status" value="1"/>
</dbReference>
<name>A0A4V2NZR0_9ACTN</name>
<keyword evidence="5" id="KW-1185">Reference proteome</keyword>
<dbReference type="GO" id="GO:0000976">
    <property type="term" value="F:transcription cis-regulatory region binding"/>
    <property type="evidence" value="ECO:0007669"/>
    <property type="project" value="TreeGrafter"/>
</dbReference>
<dbReference type="RefSeq" id="WP_131582146.1">
    <property type="nucleotide sequence ID" value="NZ_SJZJ01000006.1"/>
</dbReference>
<dbReference type="InterPro" id="IPR009057">
    <property type="entry name" value="Homeodomain-like_sf"/>
</dbReference>
<dbReference type="AlphaFoldDB" id="A0A4V2NZR0"/>